<dbReference type="PANTHER" id="PTHR46470:SF4">
    <property type="entry name" value="5-AMINO-6-(5-PHOSPHO-D-RIBITYLAMINO)URACIL PHOSPHATASE YIGB"/>
    <property type="match status" value="1"/>
</dbReference>
<dbReference type="SFLD" id="SFLDS00003">
    <property type="entry name" value="Haloacid_Dehalogenase"/>
    <property type="match status" value="1"/>
</dbReference>
<evidence type="ECO:0000313" key="4">
    <source>
        <dbReference type="EMBL" id="SHH92622.1"/>
    </source>
</evidence>
<proteinExistence type="predicted"/>
<evidence type="ECO:0000256" key="3">
    <source>
        <dbReference type="ARBA" id="ARBA00022842"/>
    </source>
</evidence>
<dbReference type="SFLD" id="SFLDG01129">
    <property type="entry name" value="C1.5:_HAD__Beta-PGM__Phosphata"/>
    <property type="match status" value="1"/>
</dbReference>
<dbReference type="PRINTS" id="PR00413">
    <property type="entry name" value="HADHALOGNASE"/>
</dbReference>
<evidence type="ECO:0000256" key="2">
    <source>
        <dbReference type="ARBA" id="ARBA00022801"/>
    </source>
</evidence>
<dbReference type="Proteomes" id="UP000184241">
    <property type="component" value="Unassembled WGS sequence"/>
</dbReference>
<dbReference type="InterPro" id="IPR023214">
    <property type="entry name" value="HAD_sf"/>
</dbReference>
<protein>
    <submittedName>
        <fullName evidence="4">Putative hydrolase of the HAD superfamily</fullName>
    </submittedName>
</protein>
<sequence length="228" mass="26582">MNSDLKMIFFDLDGTLINHNKAEILGVNGFFYKYKNYFDMNETVFYEHWIRLSRKYFLKYLNGDFSFSQQQIERIKNLFLLSHVTLPDKEASLIFKDYKNIYESNLFPYDDVIPCLDKLKNKRLGIITNGDLSQQLYKTNKIGTYFEMVIAAGDIGISKPNIDIFKVACKKAGIYPRDCMYVGDDLKTDILSSKQAGMKGIWLNRNNLKLEFQGIDMVTNLNELTDYL</sequence>
<name>A0A1M5WZ55_9CLOT</name>
<dbReference type="InterPro" id="IPR023198">
    <property type="entry name" value="PGP-like_dom2"/>
</dbReference>
<dbReference type="InterPro" id="IPR036412">
    <property type="entry name" value="HAD-like_sf"/>
</dbReference>
<dbReference type="GO" id="GO:0044281">
    <property type="term" value="P:small molecule metabolic process"/>
    <property type="evidence" value="ECO:0007669"/>
    <property type="project" value="UniProtKB-ARBA"/>
</dbReference>
<organism evidence="4 5">
    <name type="scientific">Clostridium intestinale DSM 6191</name>
    <dbReference type="NCBI Taxonomy" id="1121320"/>
    <lineage>
        <taxon>Bacteria</taxon>
        <taxon>Bacillati</taxon>
        <taxon>Bacillota</taxon>
        <taxon>Clostridia</taxon>
        <taxon>Eubacteriales</taxon>
        <taxon>Clostridiaceae</taxon>
        <taxon>Clostridium</taxon>
    </lineage>
</organism>
<dbReference type="EMBL" id="FQXU01000004">
    <property type="protein sequence ID" value="SHH92622.1"/>
    <property type="molecule type" value="Genomic_DNA"/>
</dbReference>
<keyword evidence="2 4" id="KW-0378">Hydrolase</keyword>
<dbReference type="NCBIfam" id="TIGR01549">
    <property type="entry name" value="HAD-SF-IA-v1"/>
    <property type="match status" value="1"/>
</dbReference>
<reference evidence="4 5" key="1">
    <citation type="submission" date="2016-11" db="EMBL/GenBank/DDBJ databases">
        <authorList>
            <person name="Jaros S."/>
            <person name="Januszkiewicz K."/>
            <person name="Wedrychowicz H."/>
        </authorList>
    </citation>
    <scope>NUCLEOTIDE SEQUENCE [LARGE SCALE GENOMIC DNA]</scope>
    <source>
        <strain evidence="4 5">DSM 6191</strain>
    </source>
</reference>
<evidence type="ECO:0000256" key="1">
    <source>
        <dbReference type="ARBA" id="ARBA00001946"/>
    </source>
</evidence>
<dbReference type="InterPro" id="IPR051400">
    <property type="entry name" value="HAD-like_hydrolase"/>
</dbReference>
<keyword evidence="3" id="KW-0460">Magnesium</keyword>
<gene>
    <name evidence="4" type="ORF">SAMN02745941_01326</name>
</gene>
<dbReference type="PANTHER" id="PTHR46470">
    <property type="entry name" value="N-ACYLNEURAMINATE-9-PHOSPHATASE"/>
    <property type="match status" value="1"/>
</dbReference>
<dbReference type="Pfam" id="PF00702">
    <property type="entry name" value="Hydrolase"/>
    <property type="match status" value="1"/>
</dbReference>
<dbReference type="AlphaFoldDB" id="A0A1M5WZ55"/>
<dbReference type="InterPro" id="IPR006439">
    <property type="entry name" value="HAD-SF_hydro_IA"/>
</dbReference>
<comment type="cofactor">
    <cofactor evidence="1">
        <name>Mg(2+)</name>
        <dbReference type="ChEBI" id="CHEBI:18420"/>
    </cofactor>
</comment>
<dbReference type="RefSeq" id="WP_242950078.1">
    <property type="nucleotide sequence ID" value="NZ_FQXU01000004.1"/>
</dbReference>
<dbReference type="Gene3D" id="3.40.50.1000">
    <property type="entry name" value="HAD superfamily/HAD-like"/>
    <property type="match status" value="1"/>
</dbReference>
<dbReference type="NCBIfam" id="TIGR01509">
    <property type="entry name" value="HAD-SF-IA-v3"/>
    <property type="match status" value="1"/>
</dbReference>
<dbReference type="Gene3D" id="1.10.150.240">
    <property type="entry name" value="Putative phosphatase, domain 2"/>
    <property type="match status" value="1"/>
</dbReference>
<dbReference type="GO" id="GO:0016787">
    <property type="term" value="F:hydrolase activity"/>
    <property type="evidence" value="ECO:0007669"/>
    <property type="project" value="UniProtKB-KW"/>
</dbReference>
<accession>A0A1M5WZ55</accession>
<dbReference type="SUPFAM" id="SSF56784">
    <property type="entry name" value="HAD-like"/>
    <property type="match status" value="1"/>
</dbReference>
<evidence type="ECO:0000313" key="5">
    <source>
        <dbReference type="Proteomes" id="UP000184241"/>
    </source>
</evidence>